<dbReference type="Gene3D" id="3.30.470.20">
    <property type="entry name" value="ATP-grasp fold, B domain"/>
    <property type="match status" value="1"/>
</dbReference>
<dbReference type="InterPro" id="IPR011761">
    <property type="entry name" value="ATP-grasp"/>
</dbReference>
<name>A0ABW4PKF1_9ACTN</name>
<dbReference type="RefSeq" id="WP_380900883.1">
    <property type="nucleotide sequence ID" value="NZ_JBHUFU010000009.1"/>
</dbReference>
<evidence type="ECO:0000313" key="9">
    <source>
        <dbReference type="Proteomes" id="UP001597365"/>
    </source>
</evidence>
<keyword evidence="1" id="KW-0436">Ligase</keyword>
<organism evidence="8 9">
    <name type="scientific">Streptomyces desertarenae</name>
    <dbReference type="NCBI Taxonomy" id="2666184"/>
    <lineage>
        <taxon>Bacteria</taxon>
        <taxon>Bacillati</taxon>
        <taxon>Actinomycetota</taxon>
        <taxon>Actinomycetes</taxon>
        <taxon>Kitasatosporales</taxon>
        <taxon>Streptomycetaceae</taxon>
        <taxon>Streptomyces</taxon>
    </lineage>
</organism>
<keyword evidence="9" id="KW-1185">Reference proteome</keyword>
<dbReference type="SUPFAM" id="SSF56059">
    <property type="entry name" value="Glutathione synthetase ATP-binding domain-like"/>
    <property type="match status" value="1"/>
</dbReference>
<dbReference type="Proteomes" id="UP001597365">
    <property type="component" value="Unassembled WGS sequence"/>
</dbReference>
<keyword evidence="2 4" id="KW-0547">Nucleotide-binding</keyword>
<feature type="transmembrane region" description="Helical" evidence="6">
    <location>
        <begin position="241"/>
        <end position="261"/>
    </location>
</feature>
<dbReference type="PROSITE" id="PS50975">
    <property type="entry name" value="ATP_GRASP"/>
    <property type="match status" value="1"/>
</dbReference>
<keyword evidence="3 4" id="KW-0067">ATP-binding</keyword>
<dbReference type="Pfam" id="PF13535">
    <property type="entry name" value="ATP-grasp_4"/>
    <property type="match status" value="1"/>
</dbReference>
<evidence type="ECO:0000256" key="4">
    <source>
        <dbReference type="PROSITE-ProRule" id="PRU00409"/>
    </source>
</evidence>
<evidence type="ECO:0000256" key="3">
    <source>
        <dbReference type="ARBA" id="ARBA00022840"/>
    </source>
</evidence>
<sequence>MILYLSLRTVGWLADNLLLFGTPLLCYRMTGDVSWSGTAVALLWTPRLVSLAGAGPLLDRLSIKHVFILCDAVRLGVGAVCSLAIVARPESALPAVLTFAVIAGVLFEPTFVAGEKAGKLLAAPERAAGVQSALTALEQAAIIAAPALGGLLLLAPPVALVLATSAGYAAGLLLDRSLPTTRTTGGRVRLLSGVRHSLGDPLLRSVVVLTMLLNYLLGLVTGSAAELVSTAFGVSASGLSFVYSAAGVVSVVVVGAAPYLIRRFGLAWYGIGTALASGGACLALTLAPTMTLFGACLGVFLALDSLFSVYMRTSRAERVPTEVFGSTVTVFGLLAVAPVPLAGATLAVLGQHASPSLVLQIAAVGALLLTLVLSPSLTRASRRPALASSTAGGTDPGQARGGTVTVEPLRKDTPPVVDMPEPLTPSPTSPPRVLVVEAVSGGALLAQEALRQGHRVVIASADTADRTIPEELRDRIEESVTVETNDSAALLSAVRELHARKPVSAVFPGCDVYVPAAARIAADLGLRGLDVAVVDRVRDKARMREAVAAAGLRCPRFIEVTDAEQLPKAGEHVGFPCVLKPVDQSGSLHVTLARNPAELAAAYQRLSGDSFIDLGRPMGERALVEEYLAGPEYSVEGYVLDGRATVVAVTEKILGPEPHFVELGHTVPAPLPAGLEEEIGAYVEDVVRAVELTVGPFHCEVRITEHGPVLVEIGARMGGDRITDLVKLARGVDLARVWLAALLGETPEAAGTLTPAAPVAGIHFFTAPDADRFTGAAGLADVLALPGVRQARIDLAPGDPIHPPTDFRCRIGWAVFTAESHEAATELRRRIDETLQVNPAGDTHA</sequence>
<dbReference type="EMBL" id="JBHUFU010000009">
    <property type="protein sequence ID" value="MFD1831194.1"/>
    <property type="molecule type" value="Genomic_DNA"/>
</dbReference>
<evidence type="ECO:0000256" key="1">
    <source>
        <dbReference type="ARBA" id="ARBA00022598"/>
    </source>
</evidence>
<feature type="transmembrane region" description="Helical" evidence="6">
    <location>
        <begin position="154"/>
        <end position="174"/>
    </location>
</feature>
<evidence type="ECO:0000256" key="2">
    <source>
        <dbReference type="ARBA" id="ARBA00022741"/>
    </source>
</evidence>
<feature type="region of interest" description="Disordered" evidence="5">
    <location>
        <begin position="383"/>
        <end position="430"/>
    </location>
</feature>
<dbReference type="InterPro" id="IPR040570">
    <property type="entry name" value="LAL_C2"/>
</dbReference>
<dbReference type="SMART" id="SM01209">
    <property type="entry name" value="GARS_A"/>
    <property type="match status" value="1"/>
</dbReference>
<evidence type="ECO:0000256" key="6">
    <source>
        <dbReference type="SAM" id="Phobius"/>
    </source>
</evidence>
<reference evidence="9" key="1">
    <citation type="journal article" date="2019" name="Int. J. Syst. Evol. Microbiol.">
        <title>The Global Catalogue of Microorganisms (GCM) 10K type strain sequencing project: providing services to taxonomists for standard genome sequencing and annotation.</title>
        <authorList>
            <consortium name="The Broad Institute Genomics Platform"/>
            <consortium name="The Broad Institute Genome Sequencing Center for Infectious Disease"/>
            <person name="Wu L."/>
            <person name="Ma J."/>
        </authorList>
    </citation>
    <scope>NUCLEOTIDE SEQUENCE [LARGE SCALE GENOMIC DNA]</scope>
    <source>
        <strain evidence="9">CGMCC 4.7455</strain>
    </source>
</reference>
<evidence type="ECO:0000256" key="5">
    <source>
        <dbReference type="SAM" id="MobiDB-lite"/>
    </source>
</evidence>
<feature type="domain" description="ATP-grasp" evidence="7">
    <location>
        <begin position="544"/>
        <end position="743"/>
    </location>
</feature>
<feature type="transmembrane region" description="Helical" evidence="6">
    <location>
        <begin position="355"/>
        <end position="373"/>
    </location>
</feature>
<comment type="caution">
    <text evidence="8">The sequence shown here is derived from an EMBL/GenBank/DDBJ whole genome shotgun (WGS) entry which is preliminary data.</text>
</comment>
<dbReference type="Gene3D" id="3.40.50.20">
    <property type="match status" value="1"/>
</dbReference>
<protein>
    <submittedName>
        <fullName evidence="8">ATP-grasp domain-containing protein</fullName>
    </submittedName>
</protein>
<dbReference type="PANTHER" id="PTHR43585:SF2">
    <property type="entry name" value="ATP-GRASP ENZYME FSQD"/>
    <property type="match status" value="1"/>
</dbReference>
<accession>A0ABW4PKF1</accession>
<gene>
    <name evidence="8" type="ORF">ACFSJS_16155</name>
</gene>
<feature type="transmembrane region" description="Helical" evidence="6">
    <location>
        <begin position="292"/>
        <end position="311"/>
    </location>
</feature>
<keyword evidence="6" id="KW-1133">Transmembrane helix</keyword>
<dbReference type="InterPro" id="IPR036259">
    <property type="entry name" value="MFS_trans_sf"/>
</dbReference>
<evidence type="ECO:0000259" key="7">
    <source>
        <dbReference type="PROSITE" id="PS50975"/>
    </source>
</evidence>
<keyword evidence="6" id="KW-0472">Membrane</keyword>
<dbReference type="SUPFAM" id="SSF103473">
    <property type="entry name" value="MFS general substrate transporter"/>
    <property type="match status" value="1"/>
</dbReference>
<feature type="transmembrane region" description="Helical" evidence="6">
    <location>
        <begin position="323"/>
        <end position="349"/>
    </location>
</feature>
<evidence type="ECO:0000313" key="8">
    <source>
        <dbReference type="EMBL" id="MFD1831194.1"/>
    </source>
</evidence>
<dbReference type="Gene3D" id="1.20.1250.20">
    <property type="entry name" value="MFS general substrate transporter like domains"/>
    <property type="match status" value="1"/>
</dbReference>
<dbReference type="PANTHER" id="PTHR43585">
    <property type="entry name" value="FUMIPYRROLE BIOSYNTHESIS PROTEIN C"/>
    <property type="match status" value="1"/>
</dbReference>
<feature type="transmembrane region" description="Helical" evidence="6">
    <location>
        <begin position="202"/>
        <end position="221"/>
    </location>
</feature>
<proteinExistence type="predicted"/>
<dbReference type="InterPro" id="IPR052032">
    <property type="entry name" value="ATP-dep_AA_Ligase"/>
</dbReference>
<keyword evidence="6" id="KW-0812">Transmembrane</keyword>
<dbReference type="Pfam" id="PF18603">
    <property type="entry name" value="LAL_C2"/>
    <property type="match status" value="1"/>
</dbReference>